<name>A0A225NAH0_9RHOB</name>
<sequence>MVLMAIAHRADLTDGLARTTYDELTTATGISRTKVSYGLDLLEARKLVVREAHCRSTYQLTNYGEGHVWAALPAKPLYDRSGEMPMFDDFYLRKAAELDALKISLTLAARRDTSQNVTRSTYDQIASYAGIHLRKIKKALGVLNINGLVTVESYERMDGLPGASHGYRLAHLFPRLHAGTTGRATRGQGDDSRNYE</sequence>
<comment type="caution">
    <text evidence="1">The sequence shown here is derived from an EMBL/GenBank/DDBJ whole genome shotgun (WGS) entry which is preliminary data.</text>
</comment>
<dbReference type="InterPro" id="IPR036388">
    <property type="entry name" value="WH-like_DNA-bd_sf"/>
</dbReference>
<gene>
    <name evidence="1" type="ORF">ATO3_27180</name>
</gene>
<reference evidence="1 2" key="1">
    <citation type="submission" date="2013-04" db="EMBL/GenBank/DDBJ databases">
        <title>Oceanicola sp. 22II1-22F33 Genome Sequencing.</title>
        <authorList>
            <person name="Lai Q."/>
            <person name="Li G."/>
            <person name="Shao Z."/>
        </authorList>
    </citation>
    <scope>NUCLEOTIDE SEQUENCE [LARGE SCALE GENOMIC DNA]</scope>
    <source>
        <strain evidence="1 2">22II1-22F33</strain>
    </source>
</reference>
<dbReference type="InterPro" id="IPR036390">
    <property type="entry name" value="WH_DNA-bd_sf"/>
</dbReference>
<dbReference type="SUPFAM" id="SSF46785">
    <property type="entry name" value="Winged helix' DNA-binding domain"/>
    <property type="match status" value="1"/>
</dbReference>
<dbReference type="Gene3D" id="1.10.10.10">
    <property type="entry name" value="Winged helix-like DNA-binding domain superfamily/Winged helix DNA-binding domain"/>
    <property type="match status" value="1"/>
</dbReference>
<dbReference type="EMBL" id="AQQR01000035">
    <property type="protein sequence ID" value="OWU66875.1"/>
    <property type="molecule type" value="Genomic_DNA"/>
</dbReference>
<organism evidence="1 2">
    <name type="scientific">Marinibacterium profundimaris</name>
    <dbReference type="NCBI Taxonomy" id="1679460"/>
    <lineage>
        <taxon>Bacteria</taxon>
        <taxon>Pseudomonadati</taxon>
        <taxon>Pseudomonadota</taxon>
        <taxon>Alphaproteobacteria</taxon>
        <taxon>Rhodobacterales</taxon>
        <taxon>Paracoccaceae</taxon>
        <taxon>Marinibacterium</taxon>
    </lineage>
</organism>
<proteinExistence type="predicted"/>
<dbReference type="AlphaFoldDB" id="A0A225NAH0"/>
<accession>A0A225NAH0</accession>
<evidence type="ECO:0000313" key="1">
    <source>
        <dbReference type="EMBL" id="OWU66875.1"/>
    </source>
</evidence>
<evidence type="ECO:0000313" key="2">
    <source>
        <dbReference type="Proteomes" id="UP000215377"/>
    </source>
</evidence>
<protein>
    <submittedName>
        <fullName evidence="1">Uncharacterized protein</fullName>
    </submittedName>
</protein>
<keyword evidence="2" id="KW-1185">Reference proteome</keyword>
<dbReference type="Proteomes" id="UP000215377">
    <property type="component" value="Unassembled WGS sequence"/>
</dbReference>
<dbReference type="OrthoDB" id="6974572at2"/>